<dbReference type="InterPro" id="IPR012337">
    <property type="entry name" value="RNaseH-like_sf"/>
</dbReference>
<proteinExistence type="predicted"/>
<keyword evidence="7" id="KW-0695">RNA-directed DNA polymerase</keyword>
<keyword evidence="6" id="KW-0378">Hydrolase</keyword>
<dbReference type="GO" id="GO:0008270">
    <property type="term" value="F:zinc ion binding"/>
    <property type="evidence" value="ECO:0007669"/>
    <property type="project" value="UniProtKB-KW"/>
</dbReference>
<evidence type="ECO:0000256" key="3">
    <source>
        <dbReference type="ARBA" id="ARBA00022722"/>
    </source>
</evidence>
<accession>A0A7L4HEQ9</accession>
<feature type="domain" description="Integrase-type" evidence="9">
    <location>
        <begin position="97"/>
        <end position="138"/>
    </location>
</feature>
<dbReference type="GO" id="GO:0004523">
    <property type="term" value="F:RNA-DNA hybrid ribonuclease activity"/>
    <property type="evidence" value="ECO:0007669"/>
    <property type="project" value="InterPro"/>
</dbReference>
<dbReference type="PANTHER" id="PTHR41694">
    <property type="entry name" value="ENDOGENOUS RETROVIRUS GROUP K MEMBER POL PROTEIN"/>
    <property type="match status" value="1"/>
</dbReference>
<protein>
    <submittedName>
        <fullName evidence="11">POK18 protein</fullName>
    </submittedName>
</protein>
<keyword evidence="8" id="KW-0863">Zinc-finger</keyword>
<keyword evidence="12" id="KW-1185">Reference proteome</keyword>
<dbReference type="Gene3D" id="3.30.420.10">
    <property type="entry name" value="Ribonuclease H-like superfamily/Ribonuclease H"/>
    <property type="match status" value="1"/>
</dbReference>
<evidence type="ECO:0000313" key="12">
    <source>
        <dbReference type="Proteomes" id="UP000584326"/>
    </source>
</evidence>
<keyword evidence="1" id="KW-0808">Transferase</keyword>
<keyword evidence="4" id="KW-0479">Metal-binding</keyword>
<evidence type="ECO:0000313" key="11">
    <source>
        <dbReference type="EMBL" id="NXX23825.1"/>
    </source>
</evidence>
<dbReference type="SUPFAM" id="SSF46919">
    <property type="entry name" value="N-terminal Zn binding domain of HIV integrase"/>
    <property type="match status" value="1"/>
</dbReference>
<name>A0A7L4HEQ9_PODST</name>
<evidence type="ECO:0000259" key="10">
    <source>
        <dbReference type="PROSITE" id="PS50879"/>
    </source>
</evidence>
<dbReference type="PROSITE" id="PS50876">
    <property type="entry name" value="ZF_INTEGRASE"/>
    <property type="match status" value="1"/>
</dbReference>
<evidence type="ECO:0000256" key="7">
    <source>
        <dbReference type="ARBA" id="ARBA00022918"/>
    </source>
</evidence>
<evidence type="ECO:0000256" key="8">
    <source>
        <dbReference type="PROSITE-ProRule" id="PRU00450"/>
    </source>
</evidence>
<evidence type="ECO:0000256" key="2">
    <source>
        <dbReference type="ARBA" id="ARBA00022695"/>
    </source>
</evidence>
<dbReference type="GO" id="GO:0035613">
    <property type="term" value="F:RNA stem-loop binding"/>
    <property type="evidence" value="ECO:0007669"/>
    <property type="project" value="TreeGrafter"/>
</dbReference>
<dbReference type="PROSITE" id="PS50879">
    <property type="entry name" value="RNASE_H_1"/>
    <property type="match status" value="1"/>
</dbReference>
<reference evidence="11 12" key="1">
    <citation type="submission" date="2020-02" db="EMBL/GenBank/DDBJ databases">
        <title>Bird 10,000 Genomes (B10K) Project - Family phase.</title>
        <authorList>
            <person name="Zhang G."/>
        </authorList>
    </citation>
    <scope>NUCLEOTIDE SEQUENCE [LARGE SCALE GENOMIC DNA]</scope>
    <source>
        <strain evidence="11">B10K-DU-001-40</strain>
        <tissue evidence="11">Muscle</tissue>
    </source>
</reference>
<evidence type="ECO:0000256" key="6">
    <source>
        <dbReference type="ARBA" id="ARBA00022801"/>
    </source>
</evidence>
<dbReference type="EMBL" id="VZTK01035787">
    <property type="protein sequence ID" value="NXX23825.1"/>
    <property type="molecule type" value="Genomic_DNA"/>
</dbReference>
<feature type="non-terminal residue" evidence="11">
    <location>
        <position position="150"/>
    </location>
</feature>
<organism evidence="11 12">
    <name type="scientific">Podargus strigoides</name>
    <name type="common">Tawny frogmouth</name>
    <name type="synonym">Caprimulgus strigoides</name>
    <dbReference type="NCBI Taxonomy" id="8905"/>
    <lineage>
        <taxon>Eukaryota</taxon>
        <taxon>Metazoa</taxon>
        <taxon>Chordata</taxon>
        <taxon>Craniata</taxon>
        <taxon>Vertebrata</taxon>
        <taxon>Euteleostomi</taxon>
        <taxon>Archelosauria</taxon>
        <taxon>Archosauria</taxon>
        <taxon>Dinosauria</taxon>
        <taxon>Saurischia</taxon>
        <taxon>Theropoda</taxon>
        <taxon>Coelurosauria</taxon>
        <taxon>Aves</taxon>
        <taxon>Neognathae</taxon>
        <taxon>Neoaves</taxon>
        <taxon>Strisores</taxon>
        <taxon>Caprimulgiformes</taxon>
        <taxon>Podargidae</taxon>
        <taxon>Podargus</taxon>
    </lineage>
</organism>
<evidence type="ECO:0000259" key="9">
    <source>
        <dbReference type="PROSITE" id="PS50876"/>
    </source>
</evidence>
<evidence type="ECO:0000256" key="1">
    <source>
        <dbReference type="ARBA" id="ARBA00022679"/>
    </source>
</evidence>
<feature type="domain" description="RNase H type-1" evidence="10">
    <location>
        <begin position="1"/>
        <end position="95"/>
    </location>
</feature>
<dbReference type="InterPro" id="IPR003308">
    <property type="entry name" value="Integrase_Zn-bd_dom_N"/>
</dbReference>
<dbReference type="AlphaFoldDB" id="A0A7L4HEQ9"/>
<comment type="caution">
    <text evidence="11">The sequence shown here is derived from an EMBL/GenBank/DDBJ whole genome shotgun (WGS) entry which is preliminary data.</text>
</comment>
<keyword evidence="5" id="KW-0255">Endonuclease</keyword>
<evidence type="ECO:0000256" key="5">
    <source>
        <dbReference type="ARBA" id="ARBA00022759"/>
    </source>
</evidence>
<dbReference type="InterPro" id="IPR017856">
    <property type="entry name" value="Integrase-like_N"/>
</dbReference>
<dbReference type="PANTHER" id="PTHR41694:SF3">
    <property type="entry name" value="RNA-DIRECTED DNA POLYMERASE-RELATED"/>
    <property type="match status" value="1"/>
</dbReference>
<gene>
    <name evidence="11" type="primary">Ervk18_6</name>
    <name evidence="11" type="ORF">PODSTR_R15843</name>
</gene>
<dbReference type="InterPro" id="IPR036397">
    <property type="entry name" value="RNaseH_sf"/>
</dbReference>
<keyword evidence="2" id="KW-0548">Nucleotidyltransferase</keyword>
<evidence type="ECO:0000256" key="4">
    <source>
        <dbReference type="ARBA" id="ARBA00022723"/>
    </source>
</evidence>
<keyword evidence="3" id="KW-0540">Nuclease</keyword>
<keyword evidence="8" id="KW-0862">Zinc</keyword>
<dbReference type="InterPro" id="IPR002156">
    <property type="entry name" value="RNaseH_domain"/>
</dbReference>
<dbReference type="Gene3D" id="1.10.10.200">
    <property type="match status" value="1"/>
</dbReference>
<feature type="non-terminal residue" evidence="11">
    <location>
        <position position="1"/>
    </location>
</feature>
<dbReference type="Pfam" id="PF02022">
    <property type="entry name" value="Integrase_Zn"/>
    <property type="match status" value="1"/>
</dbReference>
<dbReference type="OrthoDB" id="9395371at2759"/>
<dbReference type="SUPFAM" id="SSF53098">
    <property type="entry name" value="Ribonuclease H-like"/>
    <property type="match status" value="1"/>
</dbReference>
<dbReference type="Proteomes" id="UP000584326">
    <property type="component" value="Unassembled WGS sequence"/>
</dbReference>
<dbReference type="GO" id="GO:0003964">
    <property type="term" value="F:RNA-directed DNA polymerase activity"/>
    <property type="evidence" value="ECO:0007669"/>
    <property type="project" value="UniProtKB-KW"/>
</dbReference>
<sequence>VELSAGTQVFKKWHNPINIITGSAYVAVVVLRLEASFLKEIDHKPLFDLFETLLACLNYQKHPYYVVRIRCHTNLSGPLVEGNRRADMLAGVQILPNVFEQALLSHAFYHQNAKALQKTFCLSISQAHQIITACPDCQLTTPSLSFGVNP</sequence>